<evidence type="ECO:0000313" key="2">
    <source>
        <dbReference type="Proteomes" id="UP001221558"/>
    </source>
</evidence>
<reference evidence="1 2" key="1">
    <citation type="submission" date="2023-02" db="EMBL/GenBank/DDBJ databases">
        <title>Genome sequence of Sphingobacterium sp. KACC 22765.</title>
        <authorList>
            <person name="Kim S."/>
            <person name="Heo J."/>
            <person name="Kwon S.-W."/>
        </authorList>
    </citation>
    <scope>NUCLEOTIDE SEQUENCE [LARGE SCALE GENOMIC DNA]</scope>
    <source>
        <strain evidence="1 2">KACC 22765</strain>
    </source>
</reference>
<sequence length="88" mass="9950">MKTRTDRIHISLTAPRATVLAYDGVYFHDKGIEMEVQVQQNEIKNAVDASFDGFEVLSDFEQEQHLGSLPAEPSITAKLYYYVDIQVG</sequence>
<dbReference type="Proteomes" id="UP001221558">
    <property type="component" value="Chromosome"/>
</dbReference>
<keyword evidence="2" id="KW-1185">Reference proteome</keyword>
<protein>
    <submittedName>
        <fullName evidence="1">Uncharacterized protein</fullName>
    </submittedName>
</protein>
<name>A0ABY7WGI7_9SPHI</name>
<gene>
    <name evidence="1" type="ORF">PQ465_15130</name>
</gene>
<evidence type="ECO:0000313" key="1">
    <source>
        <dbReference type="EMBL" id="WDF67632.1"/>
    </source>
</evidence>
<dbReference type="RefSeq" id="WP_274266360.1">
    <property type="nucleotide sequence ID" value="NZ_CP117880.1"/>
</dbReference>
<accession>A0ABY7WGI7</accession>
<proteinExistence type="predicted"/>
<organism evidence="1 2">
    <name type="scientific">Sphingobacterium oryzagri</name>
    <dbReference type="NCBI Taxonomy" id="3025669"/>
    <lineage>
        <taxon>Bacteria</taxon>
        <taxon>Pseudomonadati</taxon>
        <taxon>Bacteroidota</taxon>
        <taxon>Sphingobacteriia</taxon>
        <taxon>Sphingobacteriales</taxon>
        <taxon>Sphingobacteriaceae</taxon>
        <taxon>Sphingobacterium</taxon>
    </lineage>
</organism>
<dbReference type="EMBL" id="CP117880">
    <property type="protein sequence ID" value="WDF67632.1"/>
    <property type="molecule type" value="Genomic_DNA"/>
</dbReference>